<proteinExistence type="predicted"/>
<dbReference type="eggNOG" id="COG1807">
    <property type="taxonomic scope" value="Bacteria"/>
</dbReference>
<feature type="transmembrane region" description="Helical" evidence="1">
    <location>
        <begin position="84"/>
        <end position="104"/>
    </location>
</feature>
<accession>E1IF97</accession>
<protein>
    <recommendedName>
        <fullName evidence="2">Glycosyltransferase RgtA/B/C/D-like domain-containing protein</fullName>
    </recommendedName>
</protein>
<feature type="transmembrane region" description="Helical" evidence="1">
    <location>
        <begin position="361"/>
        <end position="379"/>
    </location>
</feature>
<feature type="domain" description="Glycosyltransferase RgtA/B/C/D-like" evidence="2">
    <location>
        <begin position="91"/>
        <end position="234"/>
    </location>
</feature>
<dbReference type="HOGENOM" id="CLU_529794_0_0_0"/>
<evidence type="ECO:0000313" key="4">
    <source>
        <dbReference type="Proteomes" id="UP000054010"/>
    </source>
</evidence>
<organism evidence="3 4">
    <name type="scientific">Oscillochloris trichoides DG-6</name>
    <dbReference type="NCBI Taxonomy" id="765420"/>
    <lineage>
        <taxon>Bacteria</taxon>
        <taxon>Bacillati</taxon>
        <taxon>Chloroflexota</taxon>
        <taxon>Chloroflexia</taxon>
        <taxon>Chloroflexales</taxon>
        <taxon>Chloroflexineae</taxon>
        <taxon>Oscillochloridaceae</taxon>
        <taxon>Oscillochloris</taxon>
    </lineage>
</organism>
<feature type="transmembrane region" description="Helical" evidence="1">
    <location>
        <begin position="329"/>
        <end position="349"/>
    </location>
</feature>
<feature type="transmembrane region" description="Helical" evidence="1">
    <location>
        <begin position="303"/>
        <end position="323"/>
    </location>
</feature>
<dbReference type="InterPro" id="IPR038731">
    <property type="entry name" value="RgtA/B/C-like"/>
</dbReference>
<dbReference type="OrthoDB" id="105138at2"/>
<dbReference type="EMBL" id="ADVR01000085">
    <property type="protein sequence ID" value="EFO80137.1"/>
    <property type="molecule type" value="Genomic_DNA"/>
</dbReference>
<feature type="transmembrane region" description="Helical" evidence="1">
    <location>
        <begin position="224"/>
        <end position="242"/>
    </location>
</feature>
<name>E1IF97_9CHLR</name>
<dbReference type="Proteomes" id="UP000054010">
    <property type="component" value="Unassembled WGS sequence"/>
</dbReference>
<dbReference type="Pfam" id="PF13231">
    <property type="entry name" value="PMT_2"/>
    <property type="match status" value="1"/>
</dbReference>
<sequence length="514" mass="58966">MHLKTNYPLWLNKVLDYVKSERTVRFLKMLLIIVSCLYIFLYVYTVYYRLQYPFELEWIEGGIHDQVQRIVEKKPIYVAPSIEFVPFLYTPLYFSLSSLISPLLGGGLFPLRLVSFVASLVSFVAIFFIVYRETKNLLAAIVATGLFAATFRITGVWMDIARVDSLFLALFLFFIFIIRGNKTATHAILAGILLAMAYLSKQTMLVISIPIILWLFFQTPKYSIILLVSALLIIGTTTIVLQQQSDGWYLYYTYHLLSQQTEWFPRAFFTFWGEDLLANFPLAIVCIIIASTYTPIQKNDARIDWLVICVGALAGSFLTRIKVGGYDNVLLPIVAVISILFGFSIYKILKISAEHKNRFHGIIYTVGVLQLFMIFYNPITQIPSPLDMEYGLKFIRLLEETEGPVYLVDHGYISTLAGKESYAHHAAIWDVRRGTEQSEGNILLSHSLQNAIEQQFFSTIILDSKGNYCCDQIETYYDLKGMVFEEEREGETGFYPVTGSQRRPTYIYTAKRLR</sequence>
<keyword evidence="1" id="KW-0812">Transmembrane</keyword>
<feature type="transmembrane region" description="Helical" evidence="1">
    <location>
        <begin position="165"/>
        <end position="181"/>
    </location>
</feature>
<feature type="transmembrane region" description="Helical" evidence="1">
    <location>
        <begin position="111"/>
        <end position="131"/>
    </location>
</feature>
<feature type="transmembrane region" description="Helical" evidence="1">
    <location>
        <begin position="276"/>
        <end position="296"/>
    </location>
</feature>
<reference evidence="3 4" key="1">
    <citation type="journal article" date="2011" name="J. Bacteriol.">
        <title>Draft genome sequence of the anoxygenic filamentous phototrophic bacterium Oscillochloris trichoides subsp. DG-6.</title>
        <authorList>
            <person name="Kuznetsov B.B."/>
            <person name="Ivanovsky R.N."/>
            <person name="Keppen O.I."/>
            <person name="Sukhacheva M.V."/>
            <person name="Bumazhkin B.K."/>
            <person name="Patutina E.O."/>
            <person name="Beletsky A.V."/>
            <person name="Mardanov A.V."/>
            <person name="Baslerov R.V."/>
            <person name="Panteleeva A.N."/>
            <person name="Kolganova T.V."/>
            <person name="Ravin N.V."/>
            <person name="Skryabin K.G."/>
        </authorList>
    </citation>
    <scope>NUCLEOTIDE SEQUENCE [LARGE SCALE GENOMIC DNA]</scope>
    <source>
        <strain evidence="3 4">DG-6</strain>
    </source>
</reference>
<keyword evidence="1" id="KW-1133">Transmembrane helix</keyword>
<comment type="caution">
    <text evidence="3">The sequence shown here is derived from an EMBL/GenBank/DDBJ whole genome shotgun (WGS) entry which is preliminary data.</text>
</comment>
<keyword evidence="1" id="KW-0472">Membrane</keyword>
<feature type="transmembrane region" description="Helical" evidence="1">
    <location>
        <begin position="187"/>
        <end position="217"/>
    </location>
</feature>
<feature type="transmembrane region" description="Helical" evidence="1">
    <location>
        <begin position="137"/>
        <end position="158"/>
    </location>
</feature>
<evidence type="ECO:0000256" key="1">
    <source>
        <dbReference type="SAM" id="Phobius"/>
    </source>
</evidence>
<keyword evidence="4" id="KW-1185">Reference proteome</keyword>
<dbReference type="AlphaFoldDB" id="E1IF97"/>
<dbReference type="STRING" id="765420.OSCT_1998"/>
<evidence type="ECO:0000313" key="3">
    <source>
        <dbReference type="EMBL" id="EFO80137.1"/>
    </source>
</evidence>
<gene>
    <name evidence="3" type="ORF">OSCT_1998</name>
</gene>
<feature type="transmembrane region" description="Helical" evidence="1">
    <location>
        <begin position="29"/>
        <end position="48"/>
    </location>
</feature>
<evidence type="ECO:0000259" key="2">
    <source>
        <dbReference type="Pfam" id="PF13231"/>
    </source>
</evidence>